<feature type="transmembrane region" description="Helical" evidence="6">
    <location>
        <begin position="400"/>
        <end position="422"/>
    </location>
</feature>
<evidence type="ECO:0000256" key="4">
    <source>
        <dbReference type="ARBA" id="ARBA00022989"/>
    </source>
</evidence>
<feature type="transmembrane region" description="Helical" evidence="6">
    <location>
        <begin position="123"/>
        <end position="143"/>
    </location>
</feature>
<protein>
    <submittedName>
        <fullName evidence="7">APC family permease</fullName>
    </submittedName>
</protein>
<keyword evidence="4 6" id="KW-1133">Transmembrane helix</keyword>
<dbReference type="GO" id="GO:0022857">
    <property type="term" value="F:transmembrane transporter activity"/>
    <property type="evidence" value="ECO:0007669"/>
    <property type="project" value="InterPro"/>
</dbReference>
<feature type="transmembrane region" description="Helical" evidence="6">
    <location>
        <begin position="229"/>
        <end position="252"/>
    </location>
</feature>
<proteinExistence type="predicted"/>
<dbReference type="InterPro" id="IPR002293">
    <property type="entry name" value="AA/rel_permease1"/>
</dbReference>
<feature type="transmembrane region" description="Helical" evidence="6">
    <location>
        <begin position="343"/>
        <end position="363"/>
    </location>
</feature>
<dbReference type="Pfam" id="PF13520">
    <property type="entry name" value="AA_permease_2"/>
    <property type="match status" value="1"/>
</dbReference>
<evidence type="ECO:0000256" key="6">
    <source>
        <dbReference type="SAM" id="Phobius"/>
    </source>
</evidence>
<dbReference type="InterPro" id="IPR050367">
    <property type="entry name" value="APC_superfamily"/>
</dbReference>
<organism evidence="7 8">
    <name type="scientific">Microbacterium schleiferi</name>
    <dbReference type="NCBI Taxonomy" id="69362"/>
    <lineage>
        <taxon>Bacteria</taxon>
        <taxon>Bacillati</taxon>
        <taxon>Actinomycetota</taxon>
        <taxon>Actinomycetes</taxon>
        <taxon>Micrococcales</taxon>
        <taxon>Microbacteriaceae</taxon>
        <taxon>Microbacterium</taxon>
    </lineage>
</organism>
<feature type="transmembrane region" description="Helical" evidence="6">
    <location>
        <begin position="272"/>
        <end position="299"/>
    </location>
</feature>
<feature type="transmembrane region" description="Helical" evidence="6">
    <location>
        <begin position="190"/>
        <end position="208"/>
    </location>
</feature>
<keyword evidence="5 6" id="KW-0472">Membrane</keyword>
<evidence type="ECO:0000313" key="7">
    <source>
        <dbReference type="EMBL" id="QPE03646.1"/>
    </source>
</evidence>
<evidence type="ECO:0000256" key="5">
    <source>
        <dbReference type="ARBA" id="ARBA00023136"/>
    </source>
</evidence>
<keyword evidence="3 6" id="KW-0812">Transmembrane</keyword>
<keyword evidence="2" id="KW-1003">Cell membrane</keyword>
<dbReference type="Gene3D" id="1.20.1740.10">
    <property type="entry name" value="Amino acid/polyamine transporter I"/>
    <property type="match status" value="1"/>
</dbReference>
<evidence type="ECO:0000256" key="2">
    <source>
        <dbReference type="ARBA" id="ARBA00022475"/>
    </source>
</evidence>
<feature type="transmembrane region" description="Helical" evidence="6">
    <location>
        <begin position="375"/>
        <end position="394"/>
    </location>
</feature>
<dbReference type="PANTHER" id="PTHR42770:SF11">
    <property type="entry name" value="INNER MEMBRANE TRANSPORT PROTEIN YBAT"/>
    <property type="match status" value="1"/>
</dbReference>
<feature type="transmembrane region" description="Helical" evidence="6">
    <location>
        <begin position="12"/>
        <end position="34"/>
    </location>
</feature>
<dbReference type="Proteomes" id="UP000594480">
    <property type="component" value="Chromosome"/>
</dbReference>
<keyword evidence="8" id="KW-1185">Reference proteome</keyword>
<dbReference type="PIRSF" id="PIRSF006060">
    <property type="entry name" value="AA_transporter"/>
    <property type="match status" value="1"/>
</dbReference>
<feature type="transmembrane region" description="Helical" evidence="6">
    <location>
        <begin position="319"/>
        <end position="337"/>
    </location>
</feature>
<dbReference type="AlphaFoldDB" id="A0A7S8RG70"/>
<dbReference type="KEGG" id="msf:IT882_09985"/>
<reference evidence="7 8" key="1">
    <citation type="submission" date="2020-11" db="EMBL/GenBank/DDBJ databases">
        <title>Amino acid is mineralized and recycled by bacteria in oceanic microbiome.</title>
        <authorList>
            <person name="Zheng L.Y."/>
        </authorList>
    </citation>
    <scope>NUCLEOTIDE SEQUENCE [LARGE SCALE GENOMIC DNA]</scope>
    <source>
        <strain evidence="7 8">A32-1</strain>
    </source>
</reference>
<accession>A0A7S8RG70</accession>
<comment type="subcellular location">
    <subcellularLocation>
        <location evidence="1">Cell membrane</location>
        <topology evidence="1">Multi-pass membrane protein</topology>
    </subcellularLocation>
</comment>
<dbReference type="GO" id="GO:0005886">
    <property type="term" value="C:plasma membrane"/>
    <property type="evidence" value="ECO:0007669"/>
    <property type="project" value="UniProtKB-SubCell"/>
</dbReference>
<dbReference type="EMBL" id="CP064760">
    <property type="protein sequence ID" value="QPE03646.1"/>
    <property type="molecule type" value="Genomic_DNA"/>
</dbReference>
<evidence type="ECO:0000256" key="1">
    <source>
        <dbReference type="ARBA" id="ARBA00004651"/>
    </source>
</evidence>
<gene>
    <name evidence="7" type="ORF">IT882_09985</name>
</gene>
<evidence type="ECO:0000256" key="3">
    <source>
        <dbReference type="ARBA" id="ARBA00022692"/>
    </source>
</evidence>
<evidence type="ECO:0000313" key="8">
    <source>
        <dbReference type="Proteomes" id="UP000594480"/>
    </source>
</evidence>
<feature type="transmembrane region" description="Helical" evidence="6">
    <location>
        <begin position="155"/>
        <end position="178"/>
    </location>
</feature>
<feature type="transmembrane region" description="Helical" evidence="6">
    <location>
        <begin position="80"/>
        <end position="103"/>
    </location>
</feature>
<sequence length="432" mass="44234">MSEQDTKISLVGSVALGTGVMIGAGIFALVGQVAGLAGDWFPVAFIAGAAVAGVSSYAYARYSSVNPSAGGIAMLLKDAYGPGVVAGSFSLFMYVSMVVAESLLARTFGTYLLRPFGLQDSVVLVPLLGIVAIAAAAAVNLVGNQLVERSALVTAVLKIVGIAVLAAAGLIGAAATGAGFFSHSSDSGDGMLGVVAAVALCVLAYKGFTTITNQGDDLKDAKRNIARSITISIAICAVLYLLITLSVGASIGASGAIDARDYALAEAADPLFGAWGVGITVAVAVIATLSGLLASLFSVSRLYGMLQDMKQAPALPARVPHQPLLITAAAAIVLTAVFDLGRIAALGVFLYLTMDIAVQWGVLRRLRDKIDAHRWLPIATIVLDVAILAAFTISKVQSDLLTVGVAAGLAAVIFAAQAWVVTRRHRTETSDR</sequence>
<dbReference type="PANTHER" id="PTHR42770">
    <property type="entry name" value="AMINO ACID TRANSPORTER-RELATED"/>
    <property type="match status" value="1"/>
</dbReference>
<dbReference type="RefSeq" id="WP_194385027.1">
    <property type="nucleotide sequence ID" value="NZ_CP064760.1"/>
</dbReference>
<name>A0A7S8RG70_9MICO</name>
<feature type="transmembrane region" description="Helical" evidence="6">
    <location>
        <begin position="40"/>
        <end position="60"/>
    </location>
</feature>